<dbReference type="RefSeq" id="WP_310092354.1">
    <property type="nucleotide sequence ID" value="NZ_JAVDTT010000002.1"/>
</dbReference>
<name>A0ABU1RRV7_9GAMM</name>
<protein>
    <submittedName>
        <fullName evidence="2">Uncharacterized protein</fullName>
    </submittedName>
</protein>
<sequence length="152" mass="16522">MKALFLLLVICGQFAVTRANAGPIAPEAERLTLGGITIGQSEASVIATLGKPRHRKQEEHFFLPITLVYRGLVVSFDEQGVGGVLSTSKKFCTPAKICPGMTYAQVVKAYGPSDAYERDGATFRDYLWDDGCWLRLKFQAGTVSTVETTCSP</sequence>
<proteinExistence type="predicted"/>
<keyword evidence="1" id="KW-0732">Signal</keyword>
<dbReference type="Proteomes" id="UP001254759">
    <property type="component" value="Unassembled WGS sequence"/>
</dbReference>
<feature type="signal peptide" evidence="1">
    <location>
        <begin position="1"/>
        <end position="21"/>
    </location>
</feature>
<keyword evidence="3" id="KW-1185">Reference proteome</keyword>
<accession>A0ABU1RRV7</accession>
<gene>
    <name evidence="2" type="ORF">J2W94_001793</name>
</gene>
<evidence type="ECO:0000256" key="1">
    <source>
        <dbReference type="SAM" id="SignalP"/>
    </source>
</evidence>
<comment type="caution">
    <text evidence="2">The sequence shown here is derived from an EMBL/GenBank/DDBJ whole genome shotgun (WGS) entry which is preliminary data.</text>
</comment>
<reference evidence="2 3" key="1">
    <citation type="submission" date="2023-07" db="EMBL/GenBank/DDBJ databases">
        <title>Sorghum-associated microbial communities from plants grown in Nebraska, USA.</title>
        <authorList>
            <person name="Schachtman D."/>
        </authorList>
    </citation>
    <scope>NUCLEOTIDE SEQUENCE [LARGE SCALE GENOMIC DNA]</scope>
    <source>
        <strain evidence="2 3">BE107</strain>
    </source>
</reference>
<feature type="chain" id="PRO_5047100617" evidence="1">
    <location>
        <begin position="22"/>
        <end position="152"/>
    </location>
</feature>
<dbReference type="EMBL" id="JAVDTT010000002">
    <property type="protein sequence ID" value="MDR6841508.1"/>
    <property type="molecule type" value="Genomic_DNA"/>
</dbReference>
<evidence type="ECO:0000313" key="2">
    <source>
        <dbReference type="EMBL" id="MDR6841508.1"/>
    </source>
</evidence>
<organism evidence="2 3">
    <name type="scientific">Pseudoxanthomonas sacheonensis</name>
    <dbReference type="NCBI Taxonomy" id="443615"/>
    <lineage>
        <taxon>Bacteria</taxon>
        <taxon>Pseudomonadati</taxon>
        <taxon>Pseudomonadota</taxon>
        <taxon>Gammaproteobacteria</taxon>
        <taxon>Lysobacterales</taxon>
        <taxon>Lysobacteraceae</taxon>
        <taxon>Pseudoxanthomonas</taxon>
    </lineage>
</organism>
<evidence type="ECO:0000313" key="3">
    <source>
        <dbReference type="Proteomes" id="UP001254759"/>
    </source>
</evidence>